<dbReference type="Pfam" id="PF18803">
    <property type="entry name" value="CxC2"/>
    <property type="match status" value="1"/>
</dbReference>
<dbReference type="RefSeq" id="XP_007388390.1">
    <property type="nucleotide sequence ID" value="XM_007388328.1"/>
</dbReference>
<gene>
    <name evidence="3" type="ORF">PUNSTDRAFT_138639</name>
</gene>
<organism evidence="3 4">
    <name type="scientific">Punctularia strigosozonata (strain HHB-11173)</name>
    <name type="common">White-rot fungus</name>
    <dbReference type="NCBI Taxonomy" id="741275"/>
    <lineage>
        <taxon>Eukaryota</taxon>
        <taxon>Fungi</taxon>
        <taxon>Dikarya</taxon>
        <taxon>Basidiomycota</taxon>
        <taxon>Agaricomycotina</taxon>
        <taxon>Agaricomycetes</taxon>
        <taxon>Corticiales</taxon>
        <taxon>Punctulariaceae</taxon>
        <taxon>Punctularia</taxon>
    </lineage>
</organism>
<sequence length="1050" mass="119036">MDQDERGIVSGSGSKDAGTAKKQRPQRKLPTKTIGYWDNDCFWPTSLRELGLEICLGHPPGEPCSGTHPAHKSFLVFDANGYHSVDIRFCVCSATPPWKQLLDVGWYPASSQDPRTAFTFAFLDTFHRITLQGKISLHDYYLSVTHKTDNAGLNKPMSRYHEATLATRQWSHLMLLKRAARGHDPLGISETPNGALAVLCPACPQPGWNIPDDWDQCSPEQRWIYTLFLALDACFRLKNKDRKINDPELGSGWGYCVAEAPYQEHLKSYVEVEETTAPCDSTFNAIKHMNSTNSKPGVMSKGEKYVSMDYILWSTLLLVGCMLPIAISYDIACQWKQNLWKRHATLPTTFATELNFLLHENTGLTHGETIEQEWAHIGGIATMTRDMGPAARHHTLNDHWGSWNFRKTVGLGTAMYKSLLSTLLECSRHQRIYEEYTARFSPALVCQWEAMIHQWELDHKKPNPYDEPEQGEDTINVGQLRKALAEQDAQEASMRIPSLHPTSANAFIRQGFLLRDQQWNIRYQAQQMKANATDTAMSTLQERRTALYRSIQNWYDVQDSYMPAAITRRSPRRAESGEEFEATIRAENLVILMPSDIALPELRNSGCVGDVIDKERQTAARRKMKHSLGGQKEGTRSKTLLGSVSKKLQQAVNVYQTSYTAVKILDPTGDWTKHYHYLSDDDVRGPFRDDQPDEAERRRTPSWIWTVPGTQKRSAETDDRDADEHMRGEWARQRARSRRCAEEVVLLVEEMRRVLTFLRAKAAWWEKRRELRVVEDRVMRGLDAYACRQARILTKLGTVFALQWLPLLKISNLGGDWIPEFDIRNSPLSGVPAAAATDLSSAASSTTDMPRPITAAQTSTSLGSAVDKTSAEHAPFEPYAARGSEDTDNVNDEFDSDPEDEDSHESEAEDEEIPKERGSDGRKLALSTMIKQEPCLDAHWEAIKERICKLAFEMLAIGRIYDDQPTFATALVVCTVANDEDWQFLWDYVDFWPLRIYLRFLLSAYARPAEPVGIALKLRKTFDDYRVHHESATASTASIHSDDGTDSLES</sequence>
<evidence type="ECO:0000313" key="3">
    <source>
        <dbReference type="EMBL" id="EIN04247.1"/>
    </source>
</evidence>
<dbReference type="Proteomes" id="UP000054196">
    <property type="component" value="Unassembled WGS sequence"/>
</dbReference>
<feature type="region of interest" description="Disordered" evidence="1">
    <location>
        <begin position="1"/>
        <end position="28"/>
    </location>
</feature>
<proteinExistence type="predicted"/>
<feature type="region of interest" description="Disordered" evidence="1">
    <location>
        <begin position="841"/>
        <end position="922"/>
    </location>
</feature>
<name>R7S3A1_PUNST</name>
<evidence type="ECO:0000256" key="1">
    <source>
        <dbReference type="SAM" id="MobiDB-lite"/>
    </source>
</evidence>
<dbReference type="InterPro" id="IPR041457">
    <property type="entry name" value="CxC2_KDZ-assoc"/>
</dbReference>
<dbReference type="OMA" id="RICKLAF"/>
<dbReference type="Pfam" id="PF18758">
    <property type="entry name" value="KDZ"/>
    <property type="match status" value="2"/>
</dbReference>
<dbReference type="HOGENOM" id="CLU_003703_13_0_1"/>
<keyword evidence="4" id="KW-1185">Reference proteome</keyword>
<accession>R7S3A1</accession>
<dbReference type="EMBL" id="JH687555">
    <property type="protein sequence ID" value="EIN04247.1"/>
    <property type="molecule type" value="Genomic_DNA"/>
</dbReference>
<dbReference type="AlphaFoldDB" id="R7S3A1"/>
<dbReference type="InterPro" id="IPR040521">
    <property type="entry name" value="KDZ"/>
</dbReference>
<feature type="compositionally biased region" description="Acidic residues" evidence="1">
    <location>
        <begin position="886"/>
        <end position="913"/>
    </location>
</feature>
<dbReference type="GeneID" id="18880129"/>
<dbReference type="eggNOG" id="ENOG502R8CN">
    <property type="taxonomic scope" value="Eukaryota"/>
</dbReference>
<evidence type="ECO:0000259" key="2">
    <source>
        <dbReference type="Pfam" id="PF18803"/>
    </source>
</evidence>
<evidence type="ECO:0000313" key="4">
    <source>
        <dbReference type="Proteomes" id="UP000054196"/>
    </source>
</evidence>
<dbReference type="OrthoDB" id="2804062at2759"/>
<reference evidence="4" key="1">
    <citation type="journal article" date="2012" name="Science">
        <title>The Paleozoic origin of enzymatic lignin decomposition reconstructed from 31 fungal genomes.</title>
        <authorList>
            <person name="Floudas D."/>
            <person name="Binder M."/>
            <person name="Riley R."/>
            <person name="Barry K."/>
            <person name="Blanchette R.A."/>
            <person name="Henrissat B."/>
            <person name="Martinez A.T."/>
            <person name="Otillar R."/>
            <person name="Spatafora J.W."/>
            <person name="Yadav J.S."/>
            <person name="Aerts A."/>
            <person name="Benoit I."/>
            <person name="Boyd A."/>
            <person name="Carlson A."/>
            <person name="Copeland A."/>
            <person name="Coutinho P.M."/>
            <person name="de Vries R.P."/>
            <person name="Ferreira P."/>
            <person name="Findley K."/>
            <person name="Foster B."/>
            <person name="Gaskell J."/>
            <person name="Glotzer D."/>
            <person name="Gorecki P."/>
            <person name="Heitman J."/>
            <person name="Hesse C."/>
            <person name="Hori C."/>
            <person name="Igarashi K."/>
            <person name="Jurgens J.A."/>
            <person name="Kallen N."/>
            <person name="Kersten P."/>
            <person name="Kohler A."/>
            <person name="Kuees U."/>
            <person name="Kumar T.K.A."/>
            <person name="Kuo A."/>
            <person name="LaButti K."/>
            <person name="Larrondo L.F."/>
            <person name="Lindquist E."/>
            <person name="Ling A."/>
            <person name="Lombard V."/>
            <person name="Lucas S."/>
            <person name="Lundell T."/>
            <person name="Martin R."/>
            <person name="McLaughlin D.J."/>
            <person name="Morgenstern I."/>
            <person name="Morin E."/>
            <person name="Murat C."/>
            <person name="Nagy L.G."/>
            <person name="Nolan M."/>
            <person name="Ohm R.A."/>
            <person name="Patyshakuliyeva A."/>
            <person name="Rokas A."/>
            <person name="Ruiz-Duenas F.J."/>
            <person name="Sabat G."/>
            <person name="Salamov A."/>
            <person name="Samejima M."/>
            <person name="Schmutz J."/>
            <person name="Slot J.C."/>
            <person name="St John F."/>
            <person name="Stenlid J."/>
            <person name="Sun H."/>
            <person name="Sun S."/>
            <person name="Syed K."/>
            <person name="Tsang A."/>
            <person name="Wiebenga A."/>
            <person name="Young D."/>
            <person name="Pisabarro A."/>
            <person name="Eastwood D.C."/>
            <person name="Martin F."/>
            <person name="Cullen D."/>
            <person name="Grigoriev I.V."/>
            <person name="Hibbett D.S."/>
        </authorList>
    </citation>
    <scope>NUCLEOTIDE SEQUENCE [LARGE SCALE GENOMIC DNA]</scope>
    <source>
        <strain evidence="4">HHB-11173 SS5</strain>
    </source>
</reference>
<feature type="domain" description="CxC2-like cysteine cluster KDZ transposase-associated" evidence="2">
    <location>
        <begin position="47"/>
        <end position="152"/>
    </location>
</feature>
<protein>
    <recommendedName>
        <fullName evidence="2">CxC2-like cysteine cluster KDZ transposase-associated domain-containing protein</fullName>
    </recommendedName>
</protein>
<dbReference type="KEGG" id="psq:PUNSTDRAFT_138639"/>